<protein>
    <recommendedName>
        <fullName evidence="3">TLC domain-containing protein</fullName>
    </recommendedName>
</protein>
<proteinExistence type="predicted"/>
<feature type="transmembrane region" description="Helical" evidence="1">
    <location>
        <begin position="7"/>
        <end position="24"/>
    </location>
</feature>
<keyword evidence="1" id="KW-0812">Transmembrane</keyword>
<sequence>MLNMNSIINLIHSITASLLSYYYIQNPIINIKRSLFFISNTYFLTDTYLIRNDHYLDISHHLLSILSLISFYIGYYENILIKLFYLAEMSNISIFGHYLVLKNIENENIVYISSVLEFCIYTYYRCFCMTQILIENHDLFLFTPLMPLLIIYYMSIDWSITLFKNLYYH</sequence>
<evidence type="ECO:0000313" key="2">
    <source>
        <dbReference type="EMBL" id="QHS95444.1"/>
    </source>
</evidence>
<keyword evidence="1" id="KW-1133">Transmembrane helix</keyword>
<feature type="transmembrane region" description="Helical" evidence="1">
    <location>
        <begin position="58"/>
        <end position="76"/>
    </location>
</feature>
<evidence type="ECO:0008006" key="3">
    <source>
        <dbReference type="Google" id="ProtNLM"/>
    </source>
</evidence>
<evidence type="ECO:0000256" key="1">
    <source>
        <dbReference type="SAM" id="Phobius"/>
    </source>
</evidence>
<accession>A0A6C0BV45</accession>
<dbReference type="EMBL" id="MN739251">
    <property type="protein sequence ID" value="QHS95444.1"/>
    <property type="molecule type" value="Genomic_DNA"/>
</dbReference>
<reference evidence="2" key="1">
    <citation type="journal article" date="2020" name="Nature">
        <title>Giant virus diversity and host interactions through global metagenomics.</title>
        <authorList>
            <person name="Schulz F."/>
            <person name="Roux S."/>
            <person name="Paez-Espino D."/>
            <person name="Jungbluth S."/>
            <person name="Walsh D.A."/>
            <person name="Denef V.J."/>
            <person name="McMahon K.D."/>
            <person name="Konstantinidis K.T."/>
            <person name="Eloe-Fadrosh E.A."/>
            <person name="Kyrpides N.C."/>
            <person name="Woyke T."/>
        </authorList>
    </citation>
    <scope>NUCLEOTIDE SEQUENCE</scope>
    <source>
        <strain evidence="2">GVMAG-M-3300018428-35</strain>
    </source>
</reference>
<keyword evidence="1" id="KW-0472">Membrane</keyword>
<organism evidence="2">
    <name type="scientific">viral metagenome</name>
    <dbReference type="NCBI Taxonomy" id="1070528"/>
    <lineage>
        <taxon>unclassified sequences</taxon>
        <taxon>metagenomes</taxon>
        <taxon>organismal metagenomes</taxon>
    </lineage>
</organism>
<name>A0A6C0BV45_9ZZZZ</name>
<dbReference type="AlphaFoldDB" id="A0A6C0BV45"/>
<feature type="transmembrane region" description="Helical" evidence="1">
    <location>
        <begin position="139"/>
        <end position="156"/>
    </location>
</feature>